<protein>
    <submittedName>
        <fullName evidence="2">Uncharacterized protein</fullName>
    </submittedName>
</protein>
<dbReference type="Proteomes" id="UP000070133">
    <property type="component" value="Unassembled WGS sequence"/>
</dbReference>
<feature type="compositionally biased region" description="Basic and acidic residues" evidence="1">
    <location>
        <begin position="261"/>
        <end position="316"/>
    </location>
</feature>
<feature type="region of interest" description="Disordered" evidence="1">
    <location>
        <begin position="209"/>
        <end position="317"/>
    </location>
</feature>
<feature type="region of interest" description="Disordered" evidence="1">
    <location>
        <begin position="113"/>
        <end position="159"/>
    </location>
</feature>
<feature type="region of interest" description="Disordered" evidence="1">
    <location>
        <begin position="369"/>
        <end position="388"/>
    </location>
</feature>
<evidence type="ECO:0000313" key="2">
    <source>
        <dbReference type="EMBL" id="KXT06956.1"/>
    </source>
</evidence>
<evidence type="ECO:0000313" key="3">
    <source>
        <dbReference type="Proteomes" id="UP000070133"/>
    </source>
</evidence>
<comment type="caution">
    <text evidence="2">The sequence shown here is derived from an EMBL/GenBank/DDBJ whole genome shotgun (WGS) entry which is preliminary data.</text>
</comment>
<dbReference type="STRING" id="321146.A0A139HWX3"/>
<proteinExistence type="predicted"/>
<dbReference type="AlphaFoldDB" id="A0A139HWX3"/>
<reference evidence="2 3" key="1">
    <citation type="submission" date="2015-07" db="EMBL/GenBank/DDBJ databases">
        <title>Comparative genomics of the Sigatoka disease complex on banana suggests a link between parallel evolutionary changes in Pseudocercospora fijiensis and Pseudocercospora eumusae and increased virulence on the banana host.</title>
        <authorList>
            <person name="Chang T.-C."/>
            <person name="Salvucci A."/>
            <person name="Crous P.W."/>
            <person name="Stergiopoulos I."/>
        </authorList>
    </citation>
    <scope>NUCLEOTIDE SEQUENCE [LARGE SCALE GENOMIC DNA]</scope>
    <source>
        <strain evidence="2 3">CBS 114824</strain>
    </source>
</reference>
<dbReference type="SUPFAM" id="SSF57997">
    <property type="entry name" value="Tropomyosin"/>
    <property type="match status" value="1"/>
</dbReference>
<sequence>MAPKNTYDWPALARFYAEYKLQPTQKLSTSQWASLEARKPLLNPSTNAKLVQENVQALVKARIIPPHLPLAFEQVHGVWQWREDAQTLLDHYVSTLGPKEYGKPSIVLRCWRGEDDAGQGPVGQDDADEQRGFSGEEEEDSDDQDSTAREDASDDADADRLRQLNKQMGKRVIEETTRADAKTKELEDALALLDNMKAKVRIAEEGLKNAEKRASKAEKDLKRHEQDSSRSDLETRLIKADKRADAAKERADAAEEIANDAEERADAAEERASTTDKQLTDVRKEVSNLREQLSKADKRADTAKKRTQTAEERASTTDKQLANVLKELLDLREQLTKAEDTEHSLREHVQTLEQDLTDANNNTSILKTKLANAEKKPPSSSSSSTLQAEELKKVRQKLEHSNMRVTSVYLSILDFAEELILRHAKDPNTFLLPKAIISVVAECLFDHFRPFQLGSLKLDEEHAKVEDVREFAGKIFGMAAKEAEEMEEVVSVRALNVAGLLCMCWVWQSGI</sequence>
<gene>
    <name evidence="2" type="ORF">AC578_7316</name>
</gene>
<feature type="compositionally biased region" description="Acidic residues" evidence="1">
    <location>
        <begin position="135"/>
        <end position="145"/>
    </location>
</feature>
<dbReference type="EMBL" id="LFZN01000004">
    <property type="protein sequence ID" value="KXT06956.1"/>
    <property type="molecule type" value="Genomic_DNA"/>
</dbReference>
<name>A0A139HWX3_9PEZI</name>
<dbReference type="Gene3D" id="1.20.5.340">
    <property type="match status" value="1"/>
</dbReference>
<accession>A0A139HWX3</accession>
<organism evidence="2 3">
    <name type="scientific">Pseudocercospora eumusae</name>
    <dbReference type="NCBI Taxonomy" id="321146"/>
    <lineage>
        <taxon>Eukaryota</taxon>
        <taxon>Fungi</taxon>
        <taxon>Dikarya</taxon>
        <taxon>Ascomycota</taxon>
        <taxon>Pezizomycotina</taxon>
        <taxon>Dothideomycetes</taxon>
        <taxon>Dothideomycetidae</taxon>
        <taxon>Mycosphaerellales</taxon>
        <taxon>Mycosphaerellaceae</taxon>
        <taxon>Pseudocercospora</taxon>
    </lineage>
</organism>
<keyword evidence="3" id="KW-1185">Reference proteome</keyword>
<evidence type="ECO:0000256" key="1">
    <source>
        <dbReference type="SAM" id="MobiDB-lite"/>
    </source>
</evidence>
<feature type="compositionally biased region" description="Basic and acidic residues" evidence="1">
    <location>
        <begin position="209"/>
        <end position="253"/>
    </location>
</feature>